<keyword evidence="1" id="KW-0732">Signal</keyword>
<dbReference type="SUPFAM" id="SSF57184">
    <property type="entry name" value="Growth factor receptor domain"/>
    <property type="match status" value="1"/>
</dbReference>
<feature type="chain" id="PRO_5001729759" description="Peptidase C51 domain-containing protein" evidence="1">
    <location>
        <begin position="18"/>
        <end position="219"/>
    </location>
</feature>
<dbReference type="AlphaFoldDB" id="A0A078B1X3"/>
<dbReference type="InterPro" id="IPR009030">
    <property type="entry name" value="Growth_fac_rcpt_cys_sf"/>
</dbReference>
<evidence type="ECO:0000256" key="1">
    <source>
        <dbReference type="SAM" id="SignalP"/>
    </source>
</evidence>
<dbReference type="Gene3D" id="3.90.1720.10">
    <property type="entry name" value="endopeptidase domain like (from Nostoc punctiforme)"/>
    <property type="match status" value="1"/>
</dbReference>
<sequence>MLYKILLVSVIPIIASADIVCAPGTYIKDNQCLKVPYGCYQTRLNALSYKQCPKNHYCAEPDQDPEPCPYGMISLDTDRCEDHYECHEQDTFRTQVQSATFKYQTNVQIKKLAGQSSLGKCAKFVREAVQLAKGLPDEPTGIESAKDYGPWLVMQGYTSTLKSYTQAQIGDVAVMEGSKDHPHGHITVYCDDGHWRSDFVQRNFYPYKDGSQPNYVIYE</sequence>
<reference evidence="2 3" key="1">
    <citation type="submission" date="2014-06" db="EMBL/GenBank/DDBJ databases">
        <authorList>
            <person name="Swart Estienne"/>
        </authorList>
    </citation>
    <scope>NUCLEOTIDE SEQUENCE [LARGE SCALE GENOMIC DNA]</scope>
    <source>
        <strain evidence="2 3">130c</strain>
    </source>
</reference>
<evidence type="ECO:0000313" key="2">
    <source>
        <dbReference type="EMBL" id="CDW87333.1"/>
    </source>
</evidence>
<evidence type="ECO:0000313" key="3">
    <source>
        <dbReference type="Proteomes" id="UP000039865"/>
    </source>
</evidence>
<dbReference type="EMBL" id="CCKQ01015520">
    <property type="protein sequence ID" value="CDW87333.1"/>
    <property type="molecule type" value="Genomic_DNA"/>
</dbReference>
<gene>
    <name evidence="2" type="primary">Contig5236.g5615</name>
    <name evidence="2" type="ORF">STYLEM_16436</name>
</gene>
<protein>
    <recommendedName>
        <fullName evidence="4">Peptidase C51 domain-containing protein</fullName>
    </recommendedName>
</protein>
<proteinExistence type="predicted"/>
<dbReference type="OrthoDB" id="10262879at2759"/>
<dbReference type="Proteomes" id="UP000039865">
    <property type="component" value="Unassembled WGS sequence"/>
</dbReference>
<accession>A0A078B1X3</accession>
<keyword evidence="3" id="KW-1185">Reference proteome</keyword>
<dbReference type="InParanoid" id="A0A078B1X3"/>
<name>A0A078B1X3_STYLE</name>
<organism evidence="2 3">
    <name type="scientific">Stylonychia lemnae</name>
    <name type="common">Ciliate</name>
    <dbReference type="NCBI Taxonomy" id="5949"/>
    <lineage>
        <taxon>Eukaryota</taxon>
        <taxon>Sar</taxon>
        <taxon>Alveolata</taxon>
        <taxon>Ciliophora</taxon>
        <taxon>Intramacronucleata</taxon>
        <taxon>Spirotrichea</taxon>
        <taxon>Stichotrichia</taxon>
        <taxon>Sporadotrichida</taxon>
        <taxon>Oxytrichidae</taxon>
        <taxon>Stylonychinae</taxon>
        <taxon>Stylonychia</taxon>
    </lineage>
</organism>
<feature type="signal peptide" evidence="1">
    <location>
        <begin position="1"/>
        <end position="17"/>
    </location>
</feature>
<evidence type="ECO:0008006" key="4">
    <source>
        <dbReference type="Google" id="ProtNLM"/>
    </source>
</evidence>